<evidence type="ECO:0000313" key="2">
    <source>
        <dbReference type="EMBL" id="PFH52321.1"/>
    </source>
</evidence>
<feature type="compositionally biased region" description="Pro residues" evidence="1">
    <location>
        <begin position="86"/>
        <end position="96"/>
    </location>
</feature>
<dbReference type="AlphaFoldDB" id="A0A2A9NVI9"/>
<feature type="region of interest" description="Disordered" evidence="1">
    <location>
        <begin position="64"/>
        <end position="129"/>
    </location>
</feature>
<keyword evidence="3" id="KW-1185">Reference proteome</keyword>
<protein>
    <submittedName>
        <fullName evidence="2">Uncharacterized protein</fullName>
    </submittedName>
</protein>
<feature type="region of interest" description="Disordered" evidence="1">
    <location>
        <begin position="630"/>
        <end position="707"/>
    </location>
</feature>
<feature type="compositionally biased region" description="Polar residues" evidence="1">
    <location>
        <begin position="650"/>
        <end position="668"/>
    </location>
</feature>
<feature type="compositionally biased region" description="Polar residues" evidence="1">
    <location>
        <begin position="348"/>
        <end position="366"/>
    </location>
</feature>
<feature type="compositionally biased region" description="Low complexity" evidence="1">
    <location>
        <begin position="117"/>
        <end position="126"/>
    </location>
</feature>
<feature type="compositionally biased region" description="Basic and acidic residues" evidence="1">
    <location>
        <begin position="677"/>
        <end position="689"/>
    </location>
</feature>
<feature type="compositionally biased region" description="Basic and acidic residues" evidence="1">
    <location>
        <begin position="14"/>
        <end position="24"/>
    </location>
</feature>
<evidence type="ECO:0000313" key="3">
    <source>
        <dbReference type="Proteomes" id="UP000242287"/>
    </source>
</evidence>
<feature type="compositionally biased region" description="Polar residues" evidence="1">
    <location>
        <begin position="25"/>
        <end position="43"/>
    </location>
</feature>
<name>A0A2A9NVI9_9AGAR</name>
<gene>
    <name evidence="2" type="ORF">AMATHDRAFT_2323</name>
</gene>
<evidence type="ECO:0000256" key="1">
    <source>
        <dbReference type="SAM" id="MobiDB-lite"/>
    </source>
</evidence>
<feature type="compositionally biased region" description="Basic and acidic residues" evidence="1">
    <location>
        <begin position="409"/>
        <end position="437"/>
    </location>
</feature>
<accession>A0A2A9NVI9</accession>
<sequence length="877" mass="97631">MFCETGSNCQTKQVDTRYSRHESTTPRTRANSSQETGNATSSRSLMISSDLNALLEFEDHQHGGRTMKMMPSHGSVPFPASVSSEPPTPISLPPPPRGRRALKSTTGTTQGKGGSVVGRLVSSSKSNPYINRAPTLEELLLVSRGVSPPHTVLKFQFLVALPTRPPRQQQLKFSRQPCSIFPTLLQFTGRGVSATRRRPFISHVSPTAESSSDQSDSGTTHEAASTTEDDHHISISSTIYPASSSDTHYTTMFNFLNLSSPTDQGNMDTDHHSFIDFLSSPAKPDTTSDYAFLPNNISSNNDGDDSHVYESSYSLVTVRSKSLERSKSPTPTISKLAFNKPLHKPGRNQDSPRGSPAPQSRRQYTNIDPLPPTTNLLDVYERANLIRRSQKLTRVFGETPEAEALLSYDHQHRTAAGREVRGIPRSSEKDMNSHEEDVGSGNGKSGRRYSLPLNVRSCDKTGGDASSEVSFIDLSDEEAQSGMHPASAITATPSISRPNPDISYLSLFESLSPEEQAEEDRRRKRDKLAKLHRFLGYRVPPSLVLGIDDPDTSLPPILPPGAMHSQSNTDDVSRRAWLRRRRSSSVAAIPSSWSDDVDRLKEELNDKEKAINVKRAQKMEKVFGVAPPQTLYHTRHSPSPSVFPLIDSGYKSQKSSPTNVASQKNPNRSAYIKSKPKKLDRPETSESSKRLLSQDTSESPISPTMMWSALTTNTTTTATARRSLVYTHYQHSLNSLSDILDRDDRESLAELHEYLNNSEYGSPPLSRPTDRRLSNASSIKSERRRSLPARTSMISVSSDFSITSPEPEMSDFQLRRRRAAKLTHFFGVDYRELINDILESIERGLEHEQKRGTLLADEMEDLLQRLRELKIKRKGIY</sequence>
<feature type="region of interest" description="Disordered" evidence="1">
    <location>
        <begin position="319"/>
        <end position="374"/>
    </location>
</feature>
<feature type="compositionally biased region" description="Polar residues" evidence="1">
    <location>
        <begin position="204"/>
        <end position="226"/>
    </location>
</feature>
<dbReference type="OrthoDB" id="354769at2759"/>
<proteinExistence type="predicted"/>
<feature type="region of interest" description="Disordered" evidence="1">
    <location>
        <begin position="197"/>
        <end position="234"/>
    </location>
</feature>
<reference evidence="2 3" key="1">
    <citation type="submission" date="2014-02" db="EMBL/GenBank/DDBJ databases">
        <title>Transposable element dynamics among asymbiotic and ectomycorrhizal Amanita fungi.</title>
        <authorList>
            <consortium name="DOE Joint Genome Institute"/>
            <person name="Hess J."/>
            <person name="Skrede I."/>
            <person name="Wolfe B."/>
            <person name="LaButti K."/>
            <person name="Ohm R.A."/>
            <person name="Grigoriev I.V."/>
            <person name="Pringle A."/>
        </authorList>
    </citation>
    <scope>NUCLEOTIDE SEQUENCE [LARGE SCALE GENOMIC DNA]</scope>
    <source>
        <strain evidence="2 3">SKay4041</strain>
    </source>
</reference>
<feature type="region of interest" description="Disordered" evidence="1">
    <location>
        <begin position="1"/>
        <end position="43"/>
    </location>
</feature>
<feature type="region of interest" description="Disordered" evidence="1">
    <location>
        <begin position="407"/>
        <end position="450"/>
    </location>
</feature>
<dbReference type="Proteomes" id="UP000242287">
    <property type="component" value="Unassembled WGS sequence"/>
</dbReference>
<feature type="compositionally biased region" description="Polar residues" evidence="1">
    <location>
        <begin position="690"/>
        <end position="702"/>
    </location>
</feature>
<dbReference type="EMBL" id="KZ301980">
    <property type="protein sequence ID" value="PFH52321.1"/>
    <property type="molecule type" value="Genomic_DNA"/>
</dbReference>
<organism evidence="2 3">
    <name type="scientific">Amanita thiersii Skay4041</name>
    <dbReference type="NCBI Taxonomy" id="703135"/>
    <lineage>
        <taxon>Eukaryota</taxon>
        <taxon>Fungi</taxon>
        <taxon>Dikarya</taxon>
        <taxon>Basidiomycota</taxon>
        <taxon>Agaricomycotina</taxon>
        <taxon>Agaricomycetes</taxon>
        <taxon>Agaricomycetidae</taxon>
        <taxon>Agaricales</taxon>
        <taxon>Pluteineae</taxon>
        <taxon>Amanitaceae</taxon>
        <taxon>Amanita</taxon>
    </lineage>
</organism>
<feature type="region of interest" description="Disordered" evidence="1">
    <location>
        <begin position="757"/>
        <end position="788"/>
    </location>
</feature>
<feature type="compositionally biased region" description="Polar residues" evidence="1">
    <location>
        <begin position="1"/>
        <end position="13"/>
    </location>
</feature>